<dbReference type="PANTHER" id="PTHR48040">
    <property type="entry name" value="PLEIOTROPIC DRUG RESISTANCE PROTEIN 1-LIKE ISOFORM X1"/>
    <property type="match status" value="1"/>
</dbReference>
<dbReference type="InterPro" id="IPR027417">
    <property type="entry name" value="P-loop_NTPase"/>
</dbReference>
<organism evidence="1 2">
    <name type="scientific">Dendrobium chrysotoxum</name>
    <name type="common">Orchid</name>
    <dbReference type="NCBI Taxonomy" id="161865"/>
    <lineage>
        <taxon>Eukaryota</taxon>
        <taxon>Viridiplantae</taxon>
        <taxon>Streptophyta</taxon>
        <taxon>Embryophyta</taxon>
        <taxon>Tracheophyta</taxon>
        <taxon>Spermatophyta</taxon>
        <taxon>Magnoliopsida</taxon>
        <taxon>Liliopsida</taxon>
        <taxon>Asparagales</taxon>
        <taxon>Orchidaceae</taxon>
        <taxon>Epidendroideae</taxon>
        <taxon>Malaxideae</taxon>
        <taxon>Dendrobiinae</taxon>
        <taxon>Dendrobium</taxon>
    </lineage>
</organism>
<accession>A0AAV7GNM7</accession>
<dbReference type="AlphaFoldDB" id="A0AAV7GNM7"/>
<gene>
    <name evidence="1" type="ORF">IEQ34_013202</name>
</gene>
<evidence type="ECO:0000313" key="1">
    <source>
        <dbReference type="EMBL" id="KAH0457887.1"/>
    </source>
</evidence>
<comment type="caution">
    <text evidence="1">The sequence shown here is derived from an EMBL/GenBank/DDBJ whole genome shotgun (WGS) entry which is preliminary data.</text>
</comment>
<dbReference type="Gene3D" id="3.40.50.300">
    <property type="entry name" value="P-loop containing nucleotide triphosphate hydrolases"/>
    <property type="match status" value="1"/>
</dbReference>
<reference evidence="1 2" key="1">
    <citation type="journal article" date="2021" name="Hortic Res">
        <title>Chromosome-scale assembly of the Dendrobium chrysotoxum genome enhances the understanding of orchid evolution.</title>
        <authorList>
            <person name="Zhang Y."/>
            <person name="Zhang G.Q."/>
            <person name="Zhang D."/>
            <person name="Liu X.D."/>
            <person name="Xu X.Y."/>
            <person name="Sun W.H."/>
            <person name="Yu X."/>
            <person name="Zhu X."/>
            <person name="Wang Z.W."/>
            <person name="Zhao X."/>
            <person name="Zhong W.Y."/>
            <person name="Chen H."/>
            <person name="Yin W.L."/>
            <person name="Huang T."/>
            <person name="Niu S.C."/>
            <person name="Liu Z.J."/>
        </authorList>
    </citation>
    <scope>NUCLEOTIDE SEQUENCE [LARGE SCALE GENOMIC DNA]</scope>
    <source>
        <strain evidence="1">Lindl</strain>
    </source>
</reference>
<name>A0AAV7GNM7_DENCH</name>
<protein>
    <submittedName>
        <fullName evidence="1">Uncharacterized protein</fullName>
    </submittedName>
</protein>
<proteinExistence type="predicted"/>
<keyword evidence="2" id="KW-1185">Reference proteome</keyword>
<sequence length="80" mass="9218">MRISGARKTTLLDVLAGKKISEIRISGYPKIQETFTSILSYCEQNDIHSPQVIVRESLIYSAFLRLPKELNDEKKMVKNY</sequence>
<dbReference type="Proteomes" id="UP000775213">
    <property type="component" value="Unassembled WGS sequence"/>
</dbReference>
<evidence type="ECO:0000313" key="2">
    <source>
        <dbReference type="Proteomes" id="UP000775213"/>
    </source>
</evidence>
<dbReference type="PANTHER" id="PTHR48040:SF28">
    <property type="entry name" value="ABC TRANSPORTER G FAMILY MEMBER 39-LIKE"/>
    <property type="match status" value="1"/>
</dbReference>
<dbReference type="EMBL" id="JAGFBR010000012">
    <property type="protein sequence ID" value="KAH0457887.1"/>
    <property type="molecule type" value="Genomic_DNA"/>
</dbReference>